<dbReference type="Proteomes" id="UP000050301">
    <property type="component" value="Unassembled WGS sequence"/>
</dbReference>
<dbReference type="InterPro" id="IPR012337">
    <property type="entry name" value="RNaseH-like_sf"/>
</dbReference>
<reference evidence="2 3" key="1">
    <citation type="submission" date="2015-09" db="EMBL/GenBank/DDBJ databases">
        <title>Heavy metals and arsenic resistance mechanisms in polyextremophilic archaea of the family Ferroplasmaceae.</title>
        <authorList>
            <person name="Bulaev A.G."/>
            <person name="Kanygina A.V."/>
        </authorList>
    </citation>
    <scope>NUCLEOTIDE SEQUENCE [LARGE SCALE GENOMIC DNA]</scope>
    <source>
        <strain evidence="2 3">BH2</strain>
    </source>
</reference>
<dbReference type="SUPFAM" id="SSF46689">
    <property type="entry name" value="Homeodomain-like"/>
    <property type="match status" value="1"/>
</dbReference>
<dbReference type="Pfam" id="PF00665">
    <property type="entry name" value="rve"/>
    <property type="match status" value="1"/>
</dbReference>
<keyword evidence="3" id="KW-1185">Reference proteome</keyword>
<dbReference type="InterPro" id="IPR009057">
    <property type="entry name" value="Homeodomain-like_sf"/>
</dbReference>
<dbReference type="GO" id="GO:0015074">
    <property type="term" value="P:DNA integration"/>
    <property type="evidence" value="ECO:0007669"/>
    <property type="project" value="InterPro"/>
</dbReference>
<sequence>MSRKYFLYIPGKNIIKEYTPRMKLTDKKIKYIIREKNKRRSSTEIAKEMKISTRYVNYIYKKYKENGEYIIDNKRKPKIITDNEIDIVKNIKIKYPLSGPERIRKYLKKINIIISKNTIYKILLSLNMVNEDKNKKKQRKYVKYEREYSNSLWHIDWSEYNKKEKLIIIEDDASRFIVGLGVYEEETIDNTIETLEHSIELYGRPNGIITDHGTQFFSNGRNGIIGDKNKFQQYLDDNNIKHILARVNHPETNGKLERLNYTIKSLRPYFSTWEEVVYHYNYERMHDSLSDGDNIVTPAMAYKNKMVVK</sequence>
<dbReference type="PANTHER" id="PTHR37984">
    <property type="entry name" value="PROTEIN CBG26694"/>
    <property type="match status" value="1"/>
</dbReference>
<feature type="domain" description="Integrase catalytic" evidence="1">
    <location>
        <begin position="143"/>
        <end position="309"/>
    </location>
</feature>
<dbReference type="SUPFAM" id="SSF53098">
    <property type="entry name" value="Ribonuclease H-like"/>
    <property type="match status" value="1"/>
</dbReference>
<proteinExistence type="predicted"/>
<organism evidence="2 3">
    <name type="scientific">Acidiplasma cupricumulans</name>
    <dbReference type="NCBI Taxonomy" id="312540"/>
    <lineage>
        <taxon>Archaea</taxon>
        <taxon>Methanobacteriati</taxon>
        <taxon>Thermoplasmatota</taxon>
        <taxon>Thermoplasmata</taxon>
        <taxon>Thermoplasmatales</taxon>
        <taxon>Ferroplasmaceae</taxon>
        <taxon>Acidiplasma</taxon>
    </lineage>
</organism>
<dbReference type="InParanoid" id="A0A0Q0VSF4"/>
<name>A0A0Q0VSF4_9ARCH</name>
<dbReference type="Gene3D" id="3.30.420.10">
    <property type="entry name" value="Ribonuclease H-like superfamily/Ribonuclease H"/>
    <property type="match status" value="1"/>
</dbReference>
<gene>
    <name evidence="2" type="ORF">AOG55_03110</name>
</gene>
<protein>
    <recommendedName>
        <fullName evidence="1">Integrase catalytic domain-containing protein</fullName>
    </recommendedName>
</protein>
<dbReference type="GO" id="GO:0003676">
    <property type="term" value="F:nucleic acid binding"/>
    <property type="evidence" value="ECO:0007669"/>
    <property type="project" value="InterPro"/>
</dbReference>
<evidence type="ECO:0000313" key="3">
    <source>
        <dbReference type="Proteomes" id="UP000050301"/>
    </source>
</evidence>
<comment type="caution">
    <text evidence="2">The sequence shown here is derived from an EMBL/GenBank/DDBJ whole genome shotgun (WGS) entry which is preliminary data.</text>
</comment>
<evidence type="ECO:0000259" key="1">
    <source>
        <dbReference type="PROSITE" id="PS50994"/>
    </source>
</evidence>
<dbReference type="InterPro" id="IPR050951">
    <property type="entry name" value="Retrovirus_Pol_polyprotein"/>
</dbReference>
<dbReference type="InterPro" id="IPR036397">
    <property type="entry name" value="RNaseH_sf"/>
</dbReference>
<dbReference type="AlphaFoldDB" id="A0A0Q0VSF4"/>
<dbReference type="EMBL" id="LKBH01000006">
    <property type="protein sequence ID" value="KQB36795.1"/>
    <property type="molecule type" value="Genomic_DNA"/>
</dbReference>
<dbReference type="InterPro" id="IPR001584">
    <property type="entry name" value="Integrase_cat-core"/>
</dbReference>
<evidence type="ECO:0000313" key="2">
    <source>
        <dbReference type="EMBL" id="KQB36795.1"/>
    </source>
</evidence>
<dbReference type="PROSITE" id="PS50994">
    <property type="entry name" value="INTEGRASE"/>
    <property type="match status" value="1"/>
</dbReference>
<dbReference type="PANTHER" id="PTHR37984:SF5">
    <property type="entry name" value="PROTEIN NYNRIN-LIKE"/>
    <property type="match status" value="1"/>
</dbReference>
<accession>A0A0Q0VSF4</accession>